<evidence type="ECO:0000259" key="3">
    <source>
        <dbReference type="Pfam" id="PF05617"/>
    </source>
</evidence>
<proteinExistence type="predicted"/>
<keyword evidence="1 2" id="KW-0732">Signal</keyword>
<dbReference type="Pfam" id="PF05617">
    <property type="entry name" value="Prolamin_like"/>
    <property type="match status" value="1"/>
</dbReference>
<dbReference type="AlphaFoldDB" id="A0A2P6QKW8"/>
<dbReference type="PANTHER" id="PTHR31951">
    <property type="entry name" value="BIFUNCTIONAL INHIBITOR/LIPID-TRANSFER PROTEIN/SEED STORAGE 2S ALBUMIN SUPERFAMILY PROTEIN-RELATED"/>
    <property type="match status" value="1"/>
</dbReference>
<dbReference type="Proteomes" id="UP000238479">
    <property type="component" value="Chromosome 5"/>
</dbReference>
<evidence type="ECO:0000313" key="4">
    <source>
        <dbReference type="EMBL" id="PRQ34816.1"/>
    </source>
</evidence>
<dbReference type="Gramene" id="PRQ34816">
    <property type="protein sequence ID" value="PRQ34816"/>
    <property type="gene ID" value="RchiOBHm_Chr5g0073261"/>
</dbReference>
<feature type="domain" description="Prolamin-like" evidence="3">
    <location>
        <begin position="77"/>
        <end position="146"/>
    </location>
</feature>
<reference evidence="4 5" key="1">
    <citation type="journal article" date="2018" name="Nat. Genet.">
        <title>The Rosa genome provides new insights in the design of modern roses.</title>
        <authorList>
            <person name="Bendahmane M."/>
        </authorList>
    </citation>
    <scope>NUCLEOTIDE SEQUENCE [LARGE SCALE GENOMIC DNA]</scope>
    <source>
        <strain evidence="5">cv. Old Blush</strain>
    </source>
</reference>
<feature type="chain" id="PRO_5015198812" evidence="2">
    <location>
        <begin position="30"/>
        <end position="154"/>
    </location>
</feature>
<comment type="caution">
    <text evidence="4">The sequence shown here is derived from an EMBL/GenBank/DDBJ whole genome shotgun (WGS) entry which is preliminary data.</text>
</comment>
<organism evidence="4 5">
    <name type="scientific">Rosa chinensis</name>
    <name type="common">China rose</name>
    <dbReference type="NCBI Taxonomy" id="74649"/>
    <lineage>
        <taxon>Eukaryota</taxon>
        <taxon>Viridiplantae</taxon>
        <taxon>Streptophyta</taxon>
        <taxon>Embryophyta</taxon>
        <taxon>Tracheophyta</taxon>
        <taxon>Spermatophyta</taxon>
        <taxon>Magnoliopsida</taxon>
        <taxon>eudicotyledons</taxon>
        <taxon>Gunneridae</taxon>
        <taxon>Pentapetalae</taxon>
        <taxon>rosids</taxon>
        <taxon>fabids</taxon>
        <taxon>Rosales</taxon>
        <taxon>Rosaceae</taxon>
        <taxon>Rosoideae</taxon>
        <taxon>Rosoideae incertae sedis</taxon>
        <taxon>Rosa</taxon>
    </lineage>
</organism>
<evidence type="ECO:0000256" key="1">
    <source>
        <dbReference type="ARBA" id="ARBA00022729"/>
    </source>
</evidence>
<evidence type="ECO:0000256" key="2">
    <source>
        <dbReference type="SAM" id="SignalP"/>
    </source>
</evidence>
<dbReference type="InterPro" id="IPR008502">
    <property type="entry name" value="Prolamin-like"/>
</dbReference>
<sequence>MARVDQNVFVKVGLVLVSVALFMSSFAAAQEYEVVYQISEDVAASPIGIQVDNFVINDENGQYVLPPNQSYKKLDECVHKITGYYAEEILPKIFKSEPVTTDNCKAILHLGYDCHIRSVKTLLSRPELKEKASEILPRSEQIWETCAFVAPSPF</sequence>
<feature type="signal peptide" evidence="2">
    <location>
        <begin position="1"/>
        <end position="29"/>
    </location>
</feature>
<dbReference type="EMBL" id="PDCK01000043">
    <property type="protein sequence ID" value="PRQ34816.1"/>
    <property type="molecule type" value="Genomic_DNA"/>
</dbReference>
<dbReference type="OrthoDB" id="973137at2759"/>
<evidence type="ECO:0000313" key="5">
    <source>
        <dbReference type="Proteomes" id="UP000238479"/>
    </source>
</evidence>
<name>A0A2P6QKW8_ROSCH</name>
<keyword evidence="5" id="KW-1185">Reference proteome</keyword>
<accession>A0A2P6QKW8</accession>
<gene>
    <name evidence="4" type="ORF">RchiOBHm_Chr5g0073261</name>
</gene>
<dbReference type="PANTHER" id="PTHR31951:SF22">
    <property type="entry name" value="ECA1 GAMETOGENESIS RELATED FAMILY"/>
    <property type="match status" value="1"/>
</dbReference>
<protein>
    <submittedName>
        <fullName evidence="4">Putative Prolamin-like domain-containing protein</fullName>
    </submittedName>
</protein>